<comment type="caution">
    <text evidence="1">The sequence shown here is derived from an EMBL/GenBank/DDBJ whole genome shotgun (WGS) entry which is preliminary data.</text>
</comment>
<accession>A0A556SZ34</accession>
<proteinExistence type="predicted"/>
<reference evidence="1 2" key="1">
    <citation type="submission" date="2019-07" db="EMBL/GenBank/DDBJ databases">
        <title>Gilliamella genomes.</title>
        <authorList>
            <person name="Zheng H."/>
        </authorList>
    </citation>
    <scope>NUCLEOTIDE SEQUENCE [LARGE SCALE GENOMIC DNA]</scope>
    <source>
        <strain evidence="1 2">W8127</strain>
    </source>
</reference>
<dbReference type="RefSeq" id="WP_144091170.1">
    <property type="nucleotide sequence ID" value="NZ_VMHM01000001.1"/>
</dbReference>
<gene>
    <name evidence="1" type="ORF">FPQ15_00860</name>
</gene>
<evidence type="ECO:0000313" key="2">
    <source>
        <dbReference type="Proteomes" id="UP000319483"/>
    </source>
</evidence>
<sequence>MEKIIYCLLLFPFFVFADDFYNCKYAMGIETEENLNYLANGTVRVTNDRFVAQDLTHKEHKSPKFTEFTEFADNLSIAEDSEKVYVLANDRTKYVITTKISNLVFKWGNCTLDLSIDFENEKFGNKPVNFFPKIKSYFRDVLKDPDSAKYSNISKPQKDFIIEYGEVVTGYSVCLYVNAKNSFGSYTGKKLYWAFLKDNKLLRVNDAQDSIVITRWHNISCSY</sequence>
<dbReference type="AlphaFoldDB" id="A0A556SZ34"/>
<organism evidence="1 2">
    <name type="scientific">Gilliamella apicola</name>
    <dbReference type="NCBI Taxonomy" id="1196095"/>
    <lineage>
        <taxon>Bacteria</taxon>
        <taxon>Pseudomonadati</taxon>
        <taxon>Pseudomonadota</taxon>
        <taxon>Gammaproteobacteria</taxon>
        <taxon>Orbales</taxon>
        <taxon>Orbaceae</taxon>
        <taxon>Gilliamella</taxon>
    </lineage>
</organism>
<evidence type="ECO:0000313" key="1">
    <source>
        <dbReference type="EMBL" id="TSK06418.1"/>
    </source>
</evidence>
<dbReference type="Proteomes" id="UP000319483">
    <property type="component" value="Unassembled WGS sequence"/>
</dbReference>
<name>A0A556SZ34_9GAMM</name>
<protein>
    <submittedName>
        <fullName evidence="1">Uncharacterized protein</fullName>
    </submittedName>
</protein>
<dbReference type="EMBL" id="VMHM01000001">
    <property type="protein sequence ID" value="TSK06418.1"/>
    <property type="molecule type" value="Genomic_DNA"/>
</dbReference>